<evidence type="ECO:0000256" key="2">
    <source>
        <dbReference type="ARBA" id="ARBA00010509"/>
    </source>
</evidence>
<dbReference type="SUPFAM" id="SSF81296">
    <property type="entry name" value="E set domains"/>
    <property type="match status" value="1"/>
</dbReference>
<evidence type="ECO:0000256" key="4">
    <source>
        <dbReference type="ARBA" id="ARBA00022764"/>
    </source>
</evidence>
<dbReference type="GO" id="GO:0005507">
    <property type="term" value="F:copper ion binding"/>
    <property type="evidence" value="ECO:0007669"/>
    <property type="project" value="InterPro"/>
</dbReference>
<evidence type="ECO:0000256" key="3">
    <source>
        <dbReference type="ARBA" id="ARBA00022729"/>
    </source>
</evidence>
<dbReference type="Pfam" id="PF04234">
    <property type="entry name" value="CopC"/>
    <property type="match status" value="1"/>
</dbReference>
<dbReference type="InterPro" id="IPR047685">
    <property type="entry name" value="CopC-like"/>
</dbReference>
<keyword evidence="4" id="KW-0574">Periplasm</keyword>
<dbReference type="InterPro" id="IPR014756">
    <property type="entry name" value="Ig_E-set"/>
</dbReference>
<organism evidence="7 8">
    <name type="scientific">Novosphingobium taihuense</name>
    <dbReference type="NCBI Taxonomy" id="260085"/>
    <lineage>
        <taxon>Bacteria</taxon>
        <taxon>Pseudomonadati</taxon>
        <taxon>Pseudomonadota</taxon>
        <taxon>Alphaproteobacteria</taxon>
        <taxon>Sphingomonadales</taxon>
        <taxon>Sphingomonadaceae</taxon>
        <taxon>Novosphingobium</taxon>
    </lineage>
</organism>
<feature type="domain" description="CopC" evidence="6">
    <location>
        <begin position="42"/>
        <end position="142"/>
    </location>
</feature>
<dbReference type="InterPro" id="IPR014755">
    <property type="entry name" value="Cu-Rt/internalin_Ig-like"/>
</dbReference>
<reference evidence="7 8" key="1">
    <citation type="submission" date="2020-08" db="EMBL/GenBank/DDBJ databases">
        <title>Genomic Encyclopedia of Type Strains, Phase IV (KMG-IV): sequencing the most valuable type-strain genomes for metagenomic binning, comparative biology and taxonomic classification.</title>
        <authorList>
            <person name="Goeker M."/>
        </authorList>
    </citation>
    <scope>NUCLEOTIDE SEQUENCE [LARGE SCALE GENOMIC DNA]</scope>
    <source>
        <strain evidence="7 8">DSM 17507</strain>
    </source>
</reference>
<evidence type="ECO:0000259" key="6">
    <source>
        <dbReference type="Pfam" id="PF04234"/>
    </source>
</evidence>
<keyword evidence="3" id="KW-0732">Signal</keyword>
<sequence length="143" mass="14874">MTAGLAYHLADPNPKGLAMRRLALLAAPAFAMLALPGAALAHPKLLSANPAANTAVAKPTKLTLTFSEELVGPLSGIELVMTGMPGMANHAPMPIKGFKTAAAGKVLTVTLPRALPAGSYNLKWHAVAADQHRIEGQYAFTVR</sequence>
<comment type="caution">
    <text evidence="7">The sequence shown here is derived from an EMBL/GenBank/DDBJ whole genome shotgun (WGS) entry which is preliminary data.</text>
</comment>
<gene>
    <name evidence="7" type="ORF">GGR37_000229</name>
</gene>
<evidence type="ECO:0000313" key="7">
    <source>
        <dbReference type="EMBL" id="MBB4611983.1"/>
    </source>
</evidence>
<evidence type="ECO:0000256" key="1">
    <source>
        <dbReference type="ARBA" id="ARBA00004418"/>
    </source>
</evidence>
<keyword evidence="5" id="KW-0186">Copper</keyword>
<evidence type="ECO:0000313" key="8">
    <source>
        <dbReference type="Proteomes" id="UP000538566"/>
    </source>
</evidence>
<name>A0A7W7A7R4_9SPHN</name>
<proteinExistence type="inferred from homology"/>
<dbReference type="EMBL" id="JACHOA010000001">
    <property type="protein sequence ID" value="MBB4611983.1"/>
    <property type="molecule type" value="Genomic_DNA"/>
</dbReference>
<keyword evidence="8" id="KW-1185">Reference proteome</keyword>
<dbReference type="NCBIfam" id="NF033814">
    <property type="entry name" value="copper_CopC"/>
    <property type="match status" value="1"/>
</dbReference>
<comment type="subcellular location">
    <subcellularLocation>
        <location evidence="1">Periplasm</location>
    </subcellularLocation>
</comment>
<dbReference type="GO" id="GO:0046688">
    <property type="term" value="P:response to copper ion"/>
    <property type="evidence" value="ECO:0007669"/>
    <property type="project" value="InterPro"/>
</dbReference>
<dbReference type="GO" id="GO:0042597">
    <property type="term" value="C:periplasmic space"/>
    <property type="evidence" value="ECO:0007669"/>
    <property type="project" value="UniProtKB-SubCell"/>
</dbReference>
<dbReference type="InterPro" id="IPR007348">
    <property type="entry name" value="CopC_dom"/>
</dbReference>
<evidence type="ECO:0000256" key="5">
    <source>
        <dbReference type="ARBA" id="ARBA00023008"/>
    </source>
</evidence>
<dbReference type="AlphaFoldDB" id="A0A7W7A7R4"/>
<dbReference type="Gene3D" id="2.60.40.1220">
    <property type="match status" value="1"/>
</dbReference>
<comment type="similarity">
    <text evidence="2">Belongs to the CopC family.</text>
</comment>
<accession>A0A7W7A7R4</accession>
<dbReference type="Proteomes" id="UP000538566">
    <property type="component" value="Unassembled WGS sequence"/>
</dbReference>
<protein>
    <recommendedName>
        <fullName evidence="6">CopC domain-containing protein</fullName>
    </recommendedName>
</protein>